<comment type="caution">
    <text evidence="1">The sequence shown here is derived from an EMBL/GenBank/DDBJ whole genome shotgun (WGS) entry which is preliminary data.</text>
</comment>
<proteinExistence type="predicted"/>
<evidence type="ECO:0000313" key="1">
    <source>
        <dbReference type="EMBL" id="MBM2621315.1"/>
    </source>
</evidence>
<feature type="non-terminal residue" evidence="1">
    <location>
        <position position="1"/>
    </location>
</feature>
<sequence length="47" mass="5165">DLAAHDPEHLAAVAAELNSRPRMTLDWDTPAERLAKLLNTDRVATTP</sequence>
<dbReference type="Proteomes" id="UP000632138">
    <property type="component" value="Unassembled WGS sequence"/>
</dbReference>
<gene>
    <name evidence="1" type="ORF">JIG36_38015</name>
</gene>
<keyword evidence="2" id="KW-1185">Reference proteome</keyword>
<dbReference type="EMBL" id="JAENHP010000019">
    <property type="protein sequence ID" value="MBM2621315.1"/>
    <property type="molecule type" value="Genomic_DNA"/>
</dbReference>
<name>A0ABS2ANA7_9ACTN</name>
<evidence type="ECO:0000313" key="2">
    <source>
        <dbReference type="Proteomes" id="UP000632138"/>
    </source>
</evidence>
<reference evidence="1 2" key="1">
    <citation type="submission" date="2021-01" db="EMBL/GenBank/DDBJ databases">
        <title>Actinoplanes sp. nov. LDG1-06 isolated from lichen.</title>
        <authorList>
            <person name="Saeng-In P."/>
            <person name="Phongsopitanun W."/>
            <person name="Kanchanasin P."/>
            <person name="Yuki M."/>
            <person name="Kudo T."/>
            <person name="Ohkuma M."/>
            <person name="Tanasupawat S."/>
        </authorList>
    </citation>
    <scope>NUCLEOTIDE SEQUENCE [LARGE SCALE GENOMIC DNA]</scope>
    <source>
        <strain evidence="1 2">LDG1-06</strain>
    </source>
</reference>
<accession>A0ABS2ANA7</accession>
<organism evidence="1 2">
    <name type="scientific">Paractinoplanes ovalisporus</name>
    <dbReference type="NCBI Taxonomy" id="2810368"/>
    <lineage>
        <taxon>Bacteria</taxon>
        <taxon>Bacillati</taxon>
        <taxon>Actinomycetota</taxon>
        <taxon>Actinomycetes</taxon>
        <taxon>Micromonosporales</taxon>
        <taxon>Micromonosporaceae</taxon>
        <taxon>Paractinoplanes</taxon>
    </lineage>
</organism>
<protein>
    <submittedName>
        <fullName evidence="1">IS30 family transposase</fullName>
    </submittedName>
</protein>